<dbReference type="AlphaFoldDB" id="A0A9Q3P689"/>
<protein>
    <submittedName>
        <fullName evidence="1">Uncharacterized protein</fullName>
    </submittedName>
</protein>
<name>A0A9Q3P689_9BASI</name>
<sequence length="108" mass="12001">MSAKGDSNQILAHQLSRAKMSIWNIASGRTRNLLSRQGKPFPNHGPRPSGTLYGAYVVLYIIMSHFSSEIQLLQSQDSNLPSEVKSPVHEPILKEGFQRLKLVIHGGH</sequence>
<evidence type="ECO:0000313" key="2">
    <source>
        <dbReference type="Proteomes" id="UP000765509"/>
    </source>
</evidence>
<gene>
    <name evidence="1" type="ORF">O181_090278</name>
</gene>
<keyword evidence="2" id="KW-1185">Reference proteome</keyword>
<dbReference type="Proteomes" id="UP000765509">
    <property type="component" value="Unassembled WGS sequence"/>
</dbReference>
<dbReference type="EMBL" id="AVOT02056167">
    <property type="protein sequence ID" value="MBW0550563.1"/>
    <property type="molecule type" value="Genomic_DNA"/>
</dbReference>
<evidence type="ECO:0000313" key="1">
    <source>
        <dbReference type="EMBL" id="MBW0550563.1"/>
    </source>
</evidence>
<proteinExistence type="predicted"/>
<organism evidence="1 2">
    <name type="scientific">Austropuccinia psidii MF-1</name>
    <dbReference type="NCBI Taxonomy" id="1389203"/>
    <lineage>
        <taxon>Eukaryota</taxon>
        <taxon>Fungi</taxon>
        <taxon>Dikarya</taxon>
        <taxon>Basidiomycota</taxon>
        <taxon>Pucciniomycotina</taxon>
        <taxon>Pucciniomycetes</taxon>
        <taxon>Pucciniales</taxon>
        <taxon>Sphaerophragmiaceae</taxon>
        <taxon>Austropuccinia</taxon>
    </lineage>
</organism>
<reference evidence="1" key="1">
    <citation type="submission" date="2021-03" db="EMBL/GenBank/DDBJ databases">
        <title>Draft genome sequence of rust myrtle Austropuccinia psidii MF-1, a brazilian biotype.</title>
        <authorList>
            <person name="Quecine M.C."/>
            <person name="Pachon D.M.R."/>
            <person name="Bonatelli M.L."/>
            <person name="Correr F.H."/>
            <person name="Franceschini L.M."/>
            <person name="Leite T.F."/>
            <person name="Margarido G.R.A."/>
            <person name="Almeida C.A."/>
            <person name="Ferrarezi J.A."/>
            <person name="Labate C.A."/>
        </authorList>
    </citation>
    <scope>NUCLEOTIDE SEQUENCE</scope>
    <source>
        <strain evidence="1">MF-1</strain>
    </source>
</reference>
<accession>A0A9Q3P689</accession>
<comment type="caution">
    <text evidence="1">The sequence shown here is derived from an EMBL/GenBank/DDBJ whole genome shotgun (WGS) entry which is preliminary data.</text>
</comment>